<dbReference type="PIRSF" id="PIRSF000390">
    <property type="entry name" value="PLP_StrS"/>
    <property type="match status" value="1"/>
</dbReference>
<feature type="modified residue" description="N6-(pyridoxal phosphate)lysine" evidence="4">
    <location>
        <position position="186"/>
    </location>
</feature>
<evidence type="ECO:0000256" key="2">
    <source>
        <dbReference type="ARBA" id="ARBA00037999"/>
    </source>
</evidence>
<evidence type="ECO:0000256" key="5">
    <source>
        <dbReference type="RuleBase" id="RU004508"/>
    </source>
</evidence>
<sequence length="367" mass="40476">MRVPFYDIRAQYDELKAQLDAATSEVLSTGAYVMGKYHNGLEASIAEWHGCKHGIAVNSGTDALRILLDAAGVGPGDEVITTAFTFVATVEVIVQVGATPVLVDIDPDHYQIVPERVEASISPRTKAIMPIHLFGQLAEVNRLRQIAERNGIVVLEDAAQALGSHHEGVYAGNFGLGAGFSFYVTKNLGAAGDGGMILTNDDGIAARCRSIRVHGMGRQRYYYDHVGYTSRLAELQAAILSVKLTRQEAWNARRNEIAALYQGVLEDSPVTIQRVLPGNNTTWHQFTLRAPKRDELQAFLKEREVDSMIYYPVPLHFHEPYRHLASGPGSLPETEKLCEEVLSLPIHPHLSDEQALFAAQQVREFYG</sequence>
<dbReference type="InterPro" id="IPR000653">
    <property type="entry name" value="DegT/StrS_aminotransferase"/>
</dbReference>
<dbReference type="Gene3D" id="3.40.640.10">
    <property type="entry name" value="Type I PLP-dependent aspartate aminotransferase-like (Major domain)"/>
    <property type="match status" value="1"/>
</dbReference>
<dbReference type="PANTHER" id="PTHR30244:SF36">
    <property type="entry name" value="3-OXO-GLUCOSE-6-PHOSPHATE:GLUTAMATE AMINOTRANSFERASE"/>
    <property type="match status" value="1"/>
</dbReference>
<dbReference type="Proteomes" id="UP000662873">
    <property type="component" value="Chromosome"/>
</dbReference>
<proteinExistence type="inferred from homology"/>
<dbReference type="GO" id="GO:0000271">
    <property type="term" value="P:polysaccharide biosynthetic process"/>
    <property type="evidence" value="ECO:0007669"/>
    <property type="project" value="TreeGrafter"/>
</dbReference>
<dbReference type="KEGG" id="npy:NPRO_07530"/>
<dbReference type="AlphaFoldDB" id="A0A809R932"/>
<evidence type="ECO:0000313" key="7">
    <source>
        <dbReference type="Proteomes" id="UP000662873"/>
    </source>
</evidence>
<reference evidence="6" key="1">
    <citation type="journal article" name="DNA Res.">
        <title>The physiological potential of anammox bacteria as revealed by their core genome structure.</title>
        <authorList>
            <person name="Okubo T."/>
            <person name="Toyoda A."/>
            <person name="Fukuhara K."/>
            <person name="Uchiyama I."/>
            <person name="Harigaya Y."/>
            <person name="Kuroiwa M."/>
            <person name="Suzuki T."/>
            <person name="Murakami Y."/>
            <person name="Suwa Y."/>
            <person name="Takami H."/>
        </authorList>
    </citation>
    <scope>NUCLEOTIDE SEQUENCE</scope>
    <source>
        <strain evidence="6">317325-2</strain>
    </source>
</reference>
<evidence type="ECO:0000256" key="1">
    <source>
        <dbReference type="ARBA" id="ARBA00022898"/>
    </source>
</evidence>
<dbReference type="InterPro" id="IPR015422">
    <property type="entry name" value="PyrdxlP-dep_Trfase_small"/>
</dbReference>
<dbReference type="CDD" id="cd00616">
    <property type="entry name" value="AHBA_syn"/>
    <property type="match status" value="1"/>
</dbReference>
<dbReference type="InterPro" id="IPR015424">
    <property type="entry name" value="PyrdxlP-dep_Trfase"/>
</dbReference>
<gene>
    <name evidence="6" type="ORF">NPRO_07530</name>
</gene>
<dbReference type="Pfam" id="PF01041">
    <property type="entry name" value="DegT_DnrJ_EryC1"/>
    <property type="match status" value="1"/>
</dbReference>
<evidence type="ECO:0000256" key="3">
    <source>
        <dbReference type="PIRSR" id="PIRSR000390-1"/>
    </source>
</evidence>
<comment type="similarity">
    <text evidence="2 5">Belongs to the DegT/DnrJ/EryC1 family.</text>
</comment>
<dbReference type="GO" id="GO:0008483">
    <property type="term" value="F:transaminase activity"/>
    <property type="evidence" value="ECO:0007669"/>
    <property type="project" value="TreeGrafter"/>
</dbReference>
<name>A0A809R932_9BACT</name>
<organism evidence="6 7">
    <name type="scientific">Candidatus Nitrosymbiomonas proteolyticus</name>
    <dbReference type="NCBI Taxonomy" id="2608984"/>
    <lineage>
        <taxon>Bacteria</taxon>
        <taxon>Bacillati</taxon>
        <taxon>Armatimonadota</taxon>
        <taxon>Armatimonadota incertae sedis</taxon>
        <taxon>Candidatus Nitrosymbiomonas</taxon>
    </lineage>
</organism>
<keyword evidence="1 4" id="KW-0663">Pyridoxal phosphate</keyword>
<feature type="active site" description="Proton acceptor" evidence="3">
    <location>
        <position position="186"/>
    </location>
</feature>
<dbReference type="GO" id="GO:0030170">
    <property type="term" value="F:pyridoxal phosphate binding"/>
    <property type="evidence" value="ECO:0007669"/>
    <property type="project" value="TreeGrafter"/>
</dbReference>
<dbReference type="SUPFAM" id="SSF53383">
    <property type="entry name" value="PLP-dependent transferases"/>
    <property type="match status" value="1"/>
</dbReference>
<protein>
    <submittedName>
        <fullName evidence="6">Pyridoxal phosphate-dependent enzyme</fullName>
    </submittedName>
</protein>
<dbReference type="Gene3D" id="3.90.1150.10">
    <property type="entry name" value="Aspartate Aminotransferase, domain 1"/>
    <property type="match status" value="1"/>
</dbReference>
<dbReference type="InterPro" id="IPR015421">
    <property type="entry name" value="PyrdxlP-dep_Trfase_major"/>
</dbReference>
<dbReference type="PANTHER" id="PTHR30244">
    <property type="entry name" value="TRANSAMINASE"/>
    <property type="match status" value="1"/>
</dbReference>
<evidence type="ECO:0000256" key="4">
    <source>
        <dbReference type="PIRSR" id="PIRSR000390-2"/>
    </source>
</evidence>
<dbReference type="EMBL" id="AP021858">
    <property type="protein sequence ID" value="BBO23158.1"/>
    <property type="molecule type" value="Genomic_DNA"/>
</dbReference>
<accession>A0A809R932</accession>
<evidence type="ECO:0000313" key="6">
    <source>
        <dbReference type="EMBL" id="BBO23158.1"/>
    </source>
</evidence>